<gene>
    <name evidence="2" type="ORF">B0T17DRAFT_510423</name>
</gene>
<accession>A0AA39WI62</accession>
<comment type="caution">
    <text evidence="2">The sequence shown here is derived from an EMBL/GenBank/DDBJ whole genome shotgun (WGS) entry which is preliminary data.</text>
</comment>
<evidence type="ECO:0000259" key="1">
    <source>
        <dbReference type="PROSITE" id="PS51186"/>
    </source>
</evidence>
<evidence type="ECO:0000313" key="2">
    <source>
        <dbReference type="EMBL" id="KAK0615858.1"/>
    </source>
</evidence>
<proteinExistence type="predicted"/>
<protein>
    <submittedName>
        <fullName evidence="2">Acyl-CoA N-acyltransferase</fullName>
    </submittedName>
</protein>
<dbReference type="AlphaFoldDB" id="A0AA39WI62"/>
<sequence>MAYPQSLINAWQSERLVYRAIEDNEVDTKLLWELTVNDPISVGMGSTLLLAPSALTKMTKLLSLKSGNLLHVFICLKVTEEEKESSATPTPIGRVALFPEFSDGPHHRNMLLGITIGDGYRGKGYGGEAINWALDWGFMRAGLHRIGLGCFSYNPAGLKLYRKLGFVEEGRERESVLFERKWHDIILFGMLEHEWEALRGVGKKES</sequence>
<dbReference type="Gene3D" id="3.40.630.30">
    <property type="match status" value="1"/>
</dbReference>
<dbReference type="InterPro" id="IPR000182">
    <property type="entry name" value="GNAT_dom"/>
</dbReference>
<dbReference type="GO" id="GO:0016747">
    <property type="term" value="F:acyltransferase activity, transferring groups other than amino-acyl groups"/>
    <property type="evidence" value="ECO:0007669"/>
    <property type="project" value="InterPro"/>
</dbReference>
<name>A0AA39WI62_9PEZI</name>
<dbReference type="PROSITE" id="PS51186">
    <property type="entry name" value="GNAT"/>
    <property type="match status" value="1"/>
</dbReference>
<organism evidence="2 3">
    <name type="scientific">Bombardia bombarda</name>
    <dbReference type="NCBI Taxonomy" id="252184"/>
    <lineage>
        <taxon>Eukaryota</taxon>
        <taxon>Fungi</taxon>
        <taxon>Dikarya</taxon>
        <taxon>Ascomycota</taxon>
        <taxon>Pezizomycotina</taxon>
        <taxon>Sordariomycetes</taxon>
        <taxon>Sordariomycetidae</taxon>
        <taxon>Sordariales</taxon>
        <taxon>Lasiosphaeriaceae</taxon>
        <taxon>Bombardia</taxon>
    </lineage>
</organism>
<dbReference type="PANTHER" id="PTHR43415">
    <property type="entry name" value="SPERMIDINE N(1)-ACETYLTRANSFERASE"/>
    <property type="match status" value="1"/>
</dbReference>
<dbReference type="EMBL" id="JAULSR010000006">
    <property type="protein sequence ID" value="KAK0615858.1"/>
    <property type="molecule type" value="Genomic_DNA"/>
</dbReference>
<dbReference type="InterPro" id="IPR016181">
    <property type="entry name" value="Acyl_CoA_acyltransferase"/>
</dbReference>
<feature type="domain" description="N-acetyltransferase" evidence="1">
    <location>
        <begin position="90"/>
        <end position="184"/>
    </location>
</feature>
<evidence type="ECO:0000313" key="3">
    <source>
        <dbReference type="Proteomes" id="UP001174934"/>
    </source>
</evidence>
<dbReference type="Proteomes" id="UP001174934">
    <property type="component" value="Unassembled WGS sequence"/>
</dbReference>
<dbReference type="Pfam" id="PF00583">
    <property type="entry name" value="Acetyltransf_1"/>
    <property type="match status" value="1"/>
</dbReference>
<dbReference type="SUPFAM" id="SSF55729">
    <property type="entry name" value="Acyl-CoA N-acyltransferases (Nat)"/>
    <property type="match status" value="1"/>
</dbReference>
<dbReference type="PANTHER" id="PTHR43415:SF3">
    <property type="entry name" value="GNAT-FAMILY ACETYLTRANSFERASE"/>
    <property type="match status" value="1"/>
</dbReference>
<reference evidence="2" key="1">
    <citation type="submission" date="2023-06" db="EMBL/GenBank/DDBJ databases">
        <title>Genome-scale phylogeny and comparative genomics of the fungal order Sordariales.</title>
        <authorList>
            <consortium name="Lawrence Berkeley National Laboratory"/>
            <person name="Hensen N."/>
            <person name="Bonometti L."/>
            <person name="Westerberg I."/>
            <person name="Brannstrom I.O."/>
            <person name="Guillou S."/>
            <person name="Cros-Aarteil S."/>
            <person name="Calhoun S."/>
            <person name="Haridas S."/>
            <person name="Kuo A."/>
            <person name="Mondo S."/>
            <person name="Pangilinan J."/>
            <person name="Riley R."/>
            <person name="LaButti K."/>
            <person name="Andreopoulos B."/>
            <person name="Lipzen A."/>
            <person name="Chen C."/>
            <person name="Yanf M."/>
            <person name="Daum C."/>
            <person name="Ng V."/>
            <person name="Clum A."/>
            <person name="Steindorff A."/>
            <person name="Ohm R."/>
            <person name="Martin F."/>
            <person name="Silar P."/>
            <person name="Natvig D."/>
            <person name="Lalanne C."/>
            <person name="Gautier V."/>
            <person name="Ament-velasquez S.L."/>
            <person name="Kruys A."/>
            <person name="Hutchinson M.I."/>
            <person name="Powell A.J."/>
            <person name="Barry K."/>
            <person name="Miller A.N."/>
            <person name="Grigoriev I.V."/>
            <person name="Debuchy R."/>
            <person name="Gladieux P."/>
            <person name="Thoren M.H."/>
            <person name="Johannesson H."/>
        </authorList>
    </citation>
    <scope>NUCLEOTIDE SEQUENCE</scope>
    <source>
        <strain evidence="2">SMH3391-2</strain>
    </source>
</reference>
<keyword evidence="3" id="KW-1185">Reference proteome</keyword>